<reference evidence="1" key="1">
    <citation type="submission" date="2021-04" db="EMBL/GenBank/DDBJ databases">
        <authorList>
            <consortium name="Molecular Ecology Group"/>
        </authorList>
    </citation>
    <scope>NUCLEOTIDE SEQUENCE</scope>
</reference>
<dbReference type="AlphaFoldDB" id="A0A8S3ZA28"/>
<dbReference type="Proteomes" id="UP000678393">
    <property type="component" value="Unassembled WGS sequence"/>
</dbReference>
<proteinExistence type="predicted"/>
<dbReference type="Gene3D" id="2.40.128.20">
    <property type="match status" value="1"/>
</dbReference>
<dbReference type="SUPFAM" id="SSF50814">
    <property type="entry name" value="Lipocalins"/>
    <property type="match status" value="1"/>
</dbReference>
<dbReference type="OrthoDB" id="354351at2759"/>
<accession>A0A8S3ZA28</accession>
<sequence>MSLDQFVGTWVEAKKEGFHGLAAALGLSDEQRTFFENSQSQLTYERDGDTWTIHVGIVGIPQTTTFTFKMGQLYDSTNIDGSPLKSVIRQDGSRLVERHESNGQRTFVMDIVRDVSGDTMNATTSIGGMAMQTIYKRV</sequence>
<protein>
    <submittedName>
        <fullName evidence="1">Uncharacterized protein</fullName>
    </submittedName>
</protein>
<comment type="caution">
    <text evidence="1">The sequence shown here is derived from an EMBL/GenBank/DDBJ whole genome shotgun (WGS) entry which is preliminary data.</text>
</comment>
<dbReference type="InterPro" id="IPR012674">
    <property type="entry name" value="Calycin"/>
</dbReference>
<dbReference type="EMBL" id="CAJHNH020002362">
    <property type="protein sequence ID" value="CAG5126437.1"/>
    <property type="molecule type" value="Genomic_DNA"/>
</dbReference>
<evidence type="ECO:0000313" key="2">
    <source>
        <dbReference type="Proteomes" id="UP000678393"/>
    </source>
</evidence>
<dbReference type="GO" id="GO:0008289">
    <property type="term" value="F:lipid binding"/>
    <property type="evidence" value="ECO:0007669"/>
    <property type="project" value="UniProtKB-KW"/>
</dbReference>
<gene>
    <name evidence="1" type="ORF">CUNI_LOCUS11995</name>
</gene>
<evidence type="ECO:0000313" key="1">
    <source>
        <dbReference type="EMBL" id="CAG5126437.1"/>
    </source>
</evidence>
<dbReference type="PRINTS" id="PR00178">
    <property type="entry name" value="FATTYACIDBP"/>
</dbReference>
<dbReference type="CDD" id="cd00742">
    <property type="entry name" value="FABP"/>
    <property type="match status" value="1"/>
</dbReference>
<organism evidence="1 2">
    <name type="scientific">Candidula unifasciata</name>
    <dbReference type="NCBI Taxonomy" id="100452"/>
    <lineage>
        <taxon>Eukaryota</taxon>
        <taxon>Metazoa</taxon>
        <taxon>Spiralia</taxon>
        <taxon>Lophotrochozoa</taxon>
        <taxon>Mollusca</taxon>
        <taxon>Gastropoda</taxon>
        <taxon>Heterobranchia</taxon>
        <taxon>Euthyneura</taxon>
        <taxon>Panpulmonata</taxon>
        <taxon>Eupulmonata</taxon>
        <taxon>Stylommatophora</taxon>
        <taxon>Helicina</taxon>
        <taxon>Helicoidea</taxon>
        <taxon>Geomitridae</taxon>
        <taxon>Candidula</taxon>
    </lineage>
</organism>
<keyword evidence="2" id="KW-1185">Reference proteome</keyword>
<dbReference type="InterPro" id="IPR000463">
    <property type="entry name" value="Fatty_acid-bd"/>
</dbReference>
<name>A0A8S3ZA28_9EUPU</name>